<keyword evidence="8 12" id="KW-0472">Membrane</keyword>
<evidence type="ECO:0000256" key="6">
    <source>
        <dbReference type="ARBA" id="ARBA00022989"/>
    </source>
</evidence>
<keyword evidence="7" id="KW-0443">Lipid metabolism</keyword>
<evidence type="ECO:0000256" key="8">
    <source>
        <dbReference type="ARBA" id="ARBA00023136"/>
    </source>
</evidence>
<dbReference type="PANTHER" id="PTHR14269">
    <property type="entry name" value="CDP-DIACYLGLYCEROL--GLYCEROL-3-PHOSPHATE 3-PHOSPHATIDYLTRANSFERASE-RELATED"/>
    <property type="match status" value="1"/>
</dbReference>
<dbReference type="InterPro" id="IPR048254">
    <property type="entry name" value="CDP_ALCOHOL_P_TRANSF_CS"/>
</dbReference>
<keyword evidence="3" id="KW-0444">Lipid biosynthesis</keyword>
<organism evidence="13 14">
    <name type="scientific">Flavipsychrobacter stenotrophus</name>
    <dbReference type="NCBI Taxonomy" id="2077091"/>
    <lineage>
        <taxon>Bacteria</taxon>
        <taxon>Pseudomonadati</taxon>
        <taxon>Bacteroidota</taxon>
        <taxon>Chitinophagia</taxon>
        <taxon>Chitinophagales</taxon>
        <taxon>Chitinophagaceae</taxon>
        <taxon>Flavipsychrobacter</taxon>
    </lineage>
</organism>
<evidence type="ECO:0000256" key="7">
    <source>
        <dbReference type="ARBA" id="ARBA00023098"/>
    </source>
</evidence>
<keyword evidence="9" id="KW-0594">Phospholipid biosynthesis</keyword>
<evidence type="ECO:0000313" key="13">
    <source>
        <dbReference type="EMBL" id="PQJ09341.1"/>
    </source>
</evidence>
<evidence type="ECO:0000256" key="10">
    <source>
        <dbReference type="ARBA" id="ARBA00023264"/>
    </source>
</evidence>
<keyword evidence="4 11" id="KW-0808">Transferase</keyword>
<feature type="transmembrane region" description="Helical" evidence="12">
    <location>
        <begin position="158"/>
        <end position="179"/>
    </location>
</feature>
<evidence type="ECO:0000256" key="4">
    <source>
        <dbReference type="ARBA" id="ARBA00022679"/>
    </source>
</evidence>
<keyword evidence="5 12" id="KW-0812">Transmembrane</keyword>
<dbReference type="EMBL" id="PPSL01000006">
    <property type="protein sequence ID" value="PQJ09341.1"/>
    <property type="molecule type" value="Genomic_DNA"/>
</dbReference>
<evidence type="ECO:0000313" key="14">
    <source>
        <dbReference type="Proteomes" id="UP000239872"/>
    </source>
</evidence>
<dbReference type="GO" id="GO:0016780">
    <property type="term" value="F:phosphotransferase activity, for other substituted phosphate groups"/>
    <property type="evidence" value="ECO:0007669"/>
    <property type="project" value="InterPro"/>
</dbReference>
<evidence type="ECO:0000256" key="11">
    <source>
        <dbReference type="RuleBase" id="RU003750"/>
    </source>
</evidence>
<dbReference type="InterPro" id="IPR000462">
    <property type="entry name" value="CDP-OH_P_trans"/>
</dbReference>
<keyword evidence="6 12" id="KW-1133">Transmembrane helix</keyword>
<dbReference type="InterPro" id="IPR050324">
    <property type="entry name" value="CDP-alcohol_PTase-I"/>
</dbReference>
<dbReference type="PROSITE" id="PS00379">
    <property type="entry name" value="CDP_ALCOHOL_P_TRANSF"/>
    <property type="match status" value="1"/>
</dbReference>
<dbReference type="Proteomes" id="UP000239872">
    <property type="component" value="Unassembled WGS sequence"/>
</dbReference>
<dbReference type="PANTHER" id="PTHR14269:SF61">
    <property type="entry name" value="CDP-DIACYLGLYCEROL--SERINE O-PHOSPHATIDYLTRANSFERASE"/>
    <property type="match status" value="1"/>
</dbReference>
<evidence type="ECO:0000256" key="5">
    <source>
        <dbReference type="ARBA" id="ARBA00022692"/>
    </source>
</evidence>
<dbReference type="AlphaFoldDB" id="A0A2S7SRT4"/>
<keyword evidence="14" id="KW-1185">Reference proteome</keyword>
<dbReference type="Gene3D" id="1.20.120.1760">
    <property type="match status" value="1"/>
</dbReference>
<sequence length="271" mass="30111">MVHYPYFWANMKHLPNLLTLGNLFCGCIAIAYLLTAQPYVYRSVSDHSLQWIMGTEQIYMGSIFIGIAAICDMLDGFTARALNIFSPIGKDLDSLADVVSFGVAPSIIMFKCLWDTVMMGHDALDASMLSMCPAFLIACFAALRLAKYNITADSQKSYFIGMPVPAVGILVGSFPIILWNNSLNIPQVLHNKWALYGIIALMCFLMVSKIKFFKMIPPKMKLAYSWPQLVVVISALVAIPFLGFASIPLAFALYVLLSLVYKYPEEQTTAQ</sequence>
<accession>A0A2S7SRT4</accession>
<feature type="transmembrane region" description="Helical" evidence="12">
    <location>
        <begin position="126"/>
        <end position="146"/>
    </location>
</feature>
<comment type="caution">
    <text evidence="13">The sequence shown here is derived from an EMBL/GenBank/DDBJ whole genome shotgun (WGS) entry which is preliminary data.</text>
</comment>
<dbReference type="GO" id="GO:0016020">
    <property type="term" value="C:membrane"/>
    <property type="evidence" value="ECO:0007669"/>
    <property type="project" value="UniProtKB-SubCell"/>
</dbReference>
<protein>
    <submittedName>
        <fullName evidence="13">CDP-alcohol phosphatidyltransferase</fullName>
    </submittedName>
</protein>
<feature type="transmembrane region" description="Helical" evidence="12">
    <location>
        <begin position="191"/>
        <end position="208"/>
    </location>
</feature>
<proteinExistence type="inferred from homology"/>
<feature type="transmembrane region" description="Helical" evidence="12">
    <location>
        <begin position="57"/>
        <end position="74"/>
    </location>
</feature>
<dbReference type="Pfam" id="PF01066">
    <property type="entry name" value="CDP-OH_P_transf"/>
    <property type="match status" value="1"/>
</dbReference>
<comment type="similarity">
    <text evidence="2 11">Belongs to the CDP-alcohol phosphatidyltransferase class-I family.</text>
</comment>
<evidence type="ECO:0000256" key="9">
    <source>
        <dbReference type="ARBA" id="ARBA00023209"/>
    </source>
</evidence>
<gene>
    <name evidence="13" type="ORF">CJD36_019015</name>
</gene>
<evidence type="ECO:0000256" key="2">
    <source>
        <dbReference type="ARBA" id="ARBA00010441"/>
    </source>
</evidence>
<feature type="transmembrane region" description="Helical" evidence="12">
    <location>
        <begin position="17"/>
        <end position="37"/>
    </location>
</feature>
<comment type="subcellular location">
    <subcellularLocation>
        <location evidence="1">Membrane</location>
        <topology evidence="1">Multi-pass membrane protein</topology>
    </subcellularLocation>
</comment>
<keyword evidence="10" id="KW-1208">Phospholipid metabolism</keyword>
<evidence type="ECO:0000256" key="12">
    <source>
        <dbReference type="SAM" id="Phobius"/>
    </source>
</evidence>
<evidence type="ECO:0000256" key="1">
    <source>
        <dbReference type="ARBA" id="ARBA00004141"/>
    </source>
</evidence>
<feature type="transmembrane region" description="Helical" evidence="12">
    <location>
        <begin position="229"/>
        <end position="257"/>
    </location>
</feature>
<dbReference type="GO" id="GO:0008654">
    <property type="term" value="P:phospholipid biosynthetic process"/>
    <property type="evidence" value="ECO:0007669"/>
    <property type="project" value="UniProtKB-KW"/>
</dbReference>
<evidence type="ECO:0000256" key="3">
    <source>
        <dbReference type="ARBA" id="ARBA00022516"/>
    </source>
</evidence>
<name>A0A2S7SRT4_9BACT</name>
<reference evidence="13 14" key="1">
    <citation type="submission" date="2018-01" db="EMBL/GenBank/DDBJ databases">
        <title>A novel member of the phylum Bacteroidetes isolated from glacier ice.</title>
        <authorList>
            <person name="Liu Q."/>
            <person name="Xin Y.-H."/>
        </authorList>
    </citation>
    <scope>NUCLEOTIDE SEQUENCE [LARGE SCALE GENOMIC DNA]</scope>
    <source>
        <strain evidence="13 14">RB1R16</strain>
    </source>
</reference>
<dbReference type="InterPro" id="IPR043130">
    <property type="entry name" value="CDP-OH_PTrfase_TM_dom"/>
</dbReference>